<feature type="chain" id="PRO_5011465201" evidence="1">
    <location>
        <begin position="21"/>
        <end position="190"/>
    </location>
</feature>
<protein>
    <submittedName>
        <fullName evidence="3">YceI-like domain-containing protein</fullName>
    </submittedName>
</protein>
<feature type="signal peptide" evidence="1">
    <location>
        <begin position="1"/>
        <end position="20"/>
    </location>
</feature>
<gene>
    <name evidence="3" type="ORF">SAMN05421771_2945</name>
</gene>
<dbReference type="PANTHER" id="PTHR34406:SF1">
    <property type="entry name" value="PROTEIN YCEI"/>
    <property type="match status" value="1"/>
</dbReference>
<dbReference type="EMBL" id="FOZL01000001">
    <property type="protein sequence ID" value="SFS16632.1"/>
    <property type="molecule type" value="Genomic_DNA"/>
</dbReference>
<proteinExistence type="predicted"/>
<dbReference type="RefSeq" id="WP_089840008.1">
    <property type="nucleotide sequence ID" value="NZ_FOZL01000001.1"/>
</dbReference>
<dbReference type="PANTHER" id="PTHR34406">
    <property type="entry name" value="PROTEIN YCEI"/>
    <property type="match status" value="1"/>
</dbReference>
<dbReference type="InterPro" id="IPR007372">
    <property type="entry name" value="Lipid/polyisoprenoid-bd_YceI"/>
</dbReference>
<accession>A0A1I6MLT0</accession>
<evidence type="ECO:0000313" key="3">
    <source>
        <dbReference type="EMBL" id="SFS16632.1"/>
    </source>
</evidence>
<dbReference type="OrthoDB" id="117551at2"/>
<organism evidence="3 4">
    <name type="scientific">Granulicella pectinivorans</name>
    <dbReference type="NCBI Taxonomy" id="474950"/>
    <lineage>
        <taxon>Bacteria</taxon>
        <taxon>Pseudomonadati</taxon>
        <taxon>Acidobacteriota</taxon>
        <taxon>Terriglobia</taxon>
        <taxon>Terriglobales</taxon>
        <taxon>Acidobacteriaceae</taxon>
        <taxon>Granulicella</taxon>
    </lineage>
</organism>
<dbReference type="AlphaFoldDB" id="A0A1I6MLT0"/>
<feature type="domain" description="Lipid/polyisoprenoid-binding YceI-like" evidence="2">
    <location>
        <begin position="24"/>
        <end position="185"/>
    </location>
</feature>
<dbReference type="Pfam" id="PF04264">
    <property type="entry name" value="YceI"/>
    <property type="match status" value="1"/>
</dbReference>
<keyword evidence="1" id="KW-0732">Signal</keyword>
<dbReference type="Gene3D" id="2.40.128.110">
    <property type="entry name" value="Lipid/polyisoprenoid-binding, YceI-like"/>
    <property type="match status" value="1"/>
</dbReference>
<sequence length="190" mass="20025">MKMHLPLSALTLLLAGTAFAQRQTLAVQPDASAVSFSLGATDHATKGNFHVEKGTVTFDPKTSAMEGLVVVAAGSGKTGNDSRDKKMTKEVLDAAHFAEVTFAPASFQGKIAPAGDSTIQVTGTFTLHGTPHPMTVPMQIHIDGASFKGQTHFVVPYVQWGLKDPSIFILKVAKEVEVDLTLAGTLDAAH</sequence>
<dbReference type="SUPFAM" id="SSF101874">
    <property type="entry name" value="YceI-like"/>
    <property type="match status" value="1"/>
</dbReference>
<keyword evidence="4" id="KW-1185">Reference proteome</keyword>
<name>A0A1I6MLT0_9BACT</name>
<dbReference type="InterPro" id="IPR036761">
    <property type="entry name" value="TTHA0802/YceI-like_sf"/>
</dbReference>
<reference evidence="3 4" key="1">
    <citation type="submission" date="2016-10" db="EMBL/GenBank/DDBJ databases">
        <authorList>
            <person name="de Groot N.N."/>
        </authorList>
    </citation>
    <scope>NUCLEOTIDE SEQUENCE [LARGE SCALE GENOMIC DNA]</scope>
    <source>
        <strain evidence="3 4">DSM 21001</strain>
    </source>
</reference>
<dbReference type="SMART" id="SM00867">
    <property type="entry name" value="YceI"/>
    <property type="match status" value="1"/>
</dbReference>
<dbReference type="STRING" id="474950.SAMN05421771_2945"/>
<evidence type="ECO:0000256" key="1">
    <source>
        <dbReference type="SAM" id="SignalP"/>
    </source>
</evidence>
<dbReference type="Proteomes" id="UP000199024">
    <property type="component" value="Unassembled WGS sequence"/>
</dbReference>
<evidence type="ECO:0000313" key="4">
    <source>
        <dbReference type="Proteomes" id="UP000199024"/>
    </source>
</evidence>
<evidence type="ECO:0000259" key="2">
    <source>
        <dbReference type="SMART" id="SM00867"/>
    </source>
</evidence>